<comment type="caution">
    <text evidence="1">The sequence shown here is derived from an EMBL/GenBank/DDBJ whole genome shotgun (WGS) entry which is preliminary data.</text>
</comment>
<accession>A0A9D5BSY9</accession>
<dbReference type="AlphaFoldDB" id="A0A9D5BSY9"/>
<protein>
    <submittedName>
        <fullName evidence="1">Uncharacterized protein</fullName>
    </submittedName>
</protein>
<dbReference type="Proteomes" id="UP001085076">
    <property type="component" value="Unassembled WGS sequence"/>
</dbReference>
<sequence>MRKPAAGLRQRRRSCDARVKIVVLITSTDQMPSLKMKAQSSTGCLKEKNAHRGLGAGDSDDNRSSCDNQSCDVSDFYISDMIISSLPFSGDAFTDDICETNCFPDYKCAESNILFDVSESNTWSCGDLLKFSANVKIVNVIVVGVAVDAYAHRMDAVVEVVAAVVEIAEFVAVVAEIAAALAKEAALVLEIAVVVAKEVVAVVAKEVVAVLVEFAAVVGKEVVAVASEHNIVEVAAAADTVAITTAAAAAGDDAAVVAEGIAAAGSNNIATSDYMLEDSA</sequence>
<name>A0A9D5BSY9_9LILI</name>
<evidence type="ECO:0000313" key="1">
    <source>
        <dbReference type="EMBL" id="KAJ0960247.1"/>
    </source>
</evidence>
<dbReference type="OrthoDB" id="1746417at2759"/>
<proteinExistence type="predicted"/>
<gene>
    <name evidence="1" type="ORF">J5N97_001922</name>
</gene>
<organism evidence="1 2">
    <name type="scientific">Dioscorea zingiberensis</name>
    <dbReference type="NCBI Taxonomy" id="325984"/>
    <lineage>
        <taxon>Eukaryota</taxon>
        <taxon>Viridiplantae</taxon>
        <taxon>Streptophyta</taxon>
        <taxon>Embryophyta</taxon>
        <taxon>Tracheophyta</taxon>
        <taxon>Spermatophyta</taxon>
        <taxon>Magnoliopsida</taxon>
        <taxon>Liliopsida</taxon>
        <taxon>Dioscoreales</taxon>
        <taxon>Dioscoreaceae</taxon>
        <taxon>Dioscorea</taxon>
    </lineage>
</organism>
<reference evidence="1 2" key="1">
    <citation type="journal article" date="2022" name="Hortic Res">
        <title>The genome of Dioscorea zingiberensis sheds light on the biosynthesis, origin and evolution of the medicinally important diosgenin saponins.</title>
        <authorList>
            <person name="Li Y."/>
            <person name="Tan C."/>
            <person name="Li Z."/>
            <person name="Guo J."/>
            <person name="Li S."/>
            <person name="Chen X."/>
            <person name="Wang C."/>
            <person name="Dai X."/>
            <person name="Yang H."/>
            <person name="Song W."/>
            <person name="Hou L."/>
            <person name="Xu J."/>
            <person name="Tong Z."/>
            <person name="Xu A."/>
            <person name="Yuan X."/>
            <person name="Wang W."/>
            <person name="Yang Q."/>
            <person name="Chen L."/>
            <person name="Sun Z."/>
            <person name="Wang K."/>
            <person name="Pan B."/>
            <person name="Chen J."/>
            <person name="Bao Y."/>
            <person name="Liu F."/>
            <person name="Qi X."/>
            <person name="Gang D.R."/>
            <person name="Wen J."/>
            <person name="Li J."/>
        </authorList>
    </citation>
    <scope>NUCLEOTIDE SEQUENCE [LARGE SCALE GENOMIC DNA]</scope>
    <source>
        <strain evidence="1">Dzin_1.0</strain>
    </source>
</reference>
<dbReference type="EMBL" id="JAGGNH010000094">
    <property type="protein sequence ID" value="KAJ0960247.1"/>
    <property type="molecule type" value="Genomic_DNA"/>
</dbReference>
<keyword evidence="2" id="KW-1185">Reference proteome</keyword>
<evidence type="ECO:0000313" key="2">
    <source>
        <dbReference type="Proteomes" id="UP001085076"/>
    </source>
</evidence>